<protein>
    <recommendedName>
        <fullName evidence="3">YHS domain-containing protein</fullName>
    </recommendedName>
</protein>
<dbReference type="STRING" id="553467.SAMN04488063_1445"/>
<dbReference type="Proteomes" id="UP000198876">
    <property type="component" value="Unassembled WGS sequence"/>
</dbReference>
<evidence type="ECO:0000313" key="2">
    <source>
        <dbReference type="Proteomes" id="UP000198876"/>
    </source>
</evidence>
<proteinExistence type="predicted"/>
<dbReference type="OrthoDB" id="306916at2157"/>
<keyword evidence="2" id="KW-1185">Reference proteome</keyword>
<dbReference type="Pfam" id="PF24461">
    <property type="entry name" value="DUF7576"/>
    <property type="match status" value="1"/>
</dbReference>
<evidence type="ECO:0000313" key="1">
    <source>
        <dbReference type="EMBL" id="SFG10897.1"/>
    </source>
</evidence>
<name>A0A1I2PAB7_9EURY</name>
<sequence length="58" mass="6552">MAANRVTNFEVCAHCGSEFERGVRYPVVTVRTEDGGPLFYSFCDDDCKAAWLESRTDE</sequence>
<dbReference type="RefSeq" id="WP_177213291.1">
    <property type="nucleotide sequence ID" value="NZ_FOOQ01000001.1"/>
</dbReference>
<dbReference type="EMBL" id="FOOQ01000001">
    <property type="protein sequence ID" value="SFG10897.1"/>
    <property type="molecule type" value="Genomic_DNA"/>
</dbReference>
<dbReference type="InterPro" id="IPR055998">
    <property type="entry name" value="DUF7576"/>
</dbReference>
<gene>
    <name evidence="1" type="ORF">SAMN04488063_1445</name>
</gene>
<accession>A0A1I2PAB7</accession>
<dbReference type="AlphaFoldDB" id="A0A1I2PAB7"/>
<evidence type="ECO:0008006" key="3">
    <source>
        <dbReference type="Google" id="ProtNLM"/>
    </source>
</evidence>
<reference evidence="2" key="1">
    <citation type="submission" date="2016-10" db="EMBL/GenBank/DDBJ databases">
        <authorList>
            <person name="Varghese N."/>
            <person name="Submissions S."/>
        </authorList>
    </citation>
    <scope>NUCLEOTIDE SEQUENCE [LARGE SCALE GENOMIC DNA]</scope>
    <source>
        <strain evidence="2">CGMCC 1.7739</strain>
    </source>
</reference>
<organism evidence="1 2">
    <name type="scientific">Halopelagius inordinatus</name>
    <dbReference type="NCBI Taxonomy" id="553467"/>
    <lineage>
        <taxon>Archaea</taxon>
        <taxon>Methanobacteriati</taxon>
        <taxon>Methanobacteriota</taxon>
        <taxon>Stenosarchaea group</taxon>
        <taxon>Halobacteria</taxon>
        <taxon>Halobacteriales</taxon>
        <taxon>Haloferacaceae</taxon>
    </lineage>
</organism>